<evidence type="ECO:0000313" key="3">
    <source>
        <dbReference type="EMBL" id="KAJ2669981.1"/>
    </source>
</evidence>
<dbReference type="SUPFAM" id="SSF82199">
    <property type="entry name" value="SET domain"/>
    <property type="match status" value="1"/>
</dbReference>
<comment type="caution">
    <text evidence="3">The sequence shown here is derived from an EMBL/GenBank/DDBJ whole genome shotgun (WGS) entry which is preliminary data.</text>
</comment>
<dbReference type="PROSITE" id="PS50280">
    <property type="entry name" value="SET"/>
    <property type="match status" value="1"/>
</dbReference>
<dbReference type="OrthoDB" id="341421at2759"/>
<dbReference type="AlphaFoldDB" id="A0A9W8FXP7"/>
<dbReference type="EMBL" id="JANBTW010000136">
    <property type="protein sequence ID" value="KAJ2669981.1"/>
    <property type="molecule type" value="Genomic_DNA"/>
</dbReference>
<evidence type="ECO:0000256" key="1">
    <source>
        <dbReference type="SAM" id="MobiDB-lite"/>
    </source>
</evidence>
<feature type="region of interest" description="Disordered" evidence="1">
    <location>
        <begin position="1"/>
        <end position="20"/>
    </location>
</feature>
<protein>
    <recommendedName>
        <fullName evidence="2">SET domain-containing protein</fullName>
    </recommendedName>
</protein>
<evidence type="ECO:0000313" key="4">
    <source>
        <dbReference type="Proteomes" id="UP001151518"/>
    </source>
</evidence>
<organism evidence="3 4">
    <name type="scientific">Coemansia spiralis</name>
    <dbReference type="NCBI Taxonomy" id="417178"/>
    <lineage>
        <taxon>Eukaryota</taxon>
        <taxon>Fungi</taxon>
        <taxon>Fungi incertae sedis</taxon>
        <taxon>Zoopagomycota</taxon>
        <taxon>Kickxellomycotina</taxon>
        <taxon>Kickxellomycetes</taxon>
        <taxon>Kickxellales</taxon>
        <taxon>Kickxellaceae</taxon>
        <taxon>Coemansia</taxon>
    </lineage>
</organism>
<reference evidence="3" key="1">
    <citation type="submission" date="2022-07" db="EMBL/GenBank/DDBJ databases">
        <title>Phylogenomic reconstructions and comparative analyses of Kickxellomycotina fungi.</title>
        <authorList>
            <person name="Reynolds N.K."/>
            <person name="Stajich J.E."/>
            <person name="Barry K."/>
            <person name="Grigoriev I.V."/>
            <person name="Crous P."/>
            <person name="Smith M.E."/>
        </authorList>
    </citation>
    <scope>NUCLEOTIDE SEQUENCE</scope>
    <source>
        <strain evidence="3">NRRL 3115</strain>
    </source>
</reference>
<dbReference type="InterPro" id="IPR050600">
    <property type="entry name" value="SETD3_SETD6_MTase"/>
</dbReference>
<dbReference type="InterPro" id="IPR001214">
    <property type="entry name" value="SET_dom"/>
</dbReference>
<name>A0A9W8FXP7_9FUNG</name>
<dbReference type="InterPro" id="IPR044429">
    <property type="entry name" value="SETD4_SET"/>
</dbReference>
<dbReference type="CDD" id="cd19177">
    <property type="entry name" value="SET_SETD4"/>
    <property type="match status" value="1"/>
</dbReference>
<dbReference type="GO" id="GO:0016279">
    <property type="term" value="F:protein-lysine N-methyltransferase activity"/>
    <property type="evidence" value="ECO:0007669"/>
    <property type="project" value="InterPro"/>
</dbReference>
<dbReference type="PANTHER" id="PTHR13271:SF151">
    <property type="entry name" value="SET DOMAIN-CONTAINING PROTEIN 4"/>
    <property type="match status" value="1"/>
</dbReference>
<feature type="domain" description="SET" evidence="2">
    <location>
        <begin position="47"/>
        <end position="293"/>
    </location>
</feature>
<proteinExistence type="predicted"/>
<dbReference type="Pfam" id="PF00856">
    <property type="entry name" value="SET"/>
    <property type="match status" value="1"/>
</dbReference>
<dbReference type="InterPro" id="IPR046341">
    <property type="entry name" value="SET_dom_sf"/>
</dbReference>
<dbReference type="Proteomes" id="UP001151518">
    <property type="component" value="Unassembled WGS sequence"/>
</dbReference>
<evidence type="ECO:0000259" key="2">
    <source>
        <dbReference type="PROSITE" id="PS50280"/>
    </source>
</evidence>
<dbReference type="PANTHER" id="PTHR13271">
    <property type="entry name" value="UNCHARACTERIZED PUTATIVE METHYLTRANSFERASE"/>
    <property type="match status" value="1"/>
</dbReference>
<dbReference type="Gene3D" id="3.90.1410.10">
    <property type="entry name" value="set domain protein methyltransferase, domain 1"/>
    <property type="match status" value="1"/>
</dbReference>
<sequence length="495" mass="56567">MAKGRTFRQRRRRVACTTQQQKHGQVSKEQEWIDLRNWCKACKMPKTKLALAYFPNTFRGMMATRDICREEDVICVPEQLLVTASKAMSRLLKYSVNASVNISLADNISRKLSEHQTLTYWLYSESKLGKDSSWRYYIKSLPQSFASVPLFVLSGSRPNDMLSATTDNEKWVLAHITRSVRHKVADQQTRLFSDWTRTSSFVSTTGAICPIDDWRHYVWAWLAVSTRCIHLGQKATRSPFASQDTIALAPLLDLLNHSEDARISTHFDVSNQQFVIKTHKPYKKGEEVFISYGPHDNRFMLAEYGFVLARNPFQSLELDYYVESWVGTIKLRLGTAKKGSMVTMNPSDVDLLVDALRQRGLWGDFTLTPDDNDAPYRLQAALRLLITAEQQNQPSHQGVSAKRAVAQWERWLRGEPIEESSICDKDSAIKDWIGATCQEIVSKSAQTMDDIRKSRNGQKQDENNSTIDSYLVHCIFMVWMEINAVAKRLCSGSII</sequence>
<feature type="compositionally biased region" description="Basic residues" evidence="1">
    <location>
        <begin position="1"/>
        <end position="14"/>
    </location>
</feature>
<accession>A0A9W8FXP7</accession>
<gene>
    <name evidence="3" type="ORF">GGI25_005979</name>
</gene>